<dbReference type="AlphaFoldDB" id="A0A9D1MZE3"/>
<reference evidence="5" key="2">
    <citation type="journal article" date="2021" name="PeerJ">
        <title>Extensive microbial diversity within the chicken gut microbiome revealed by metagenomics and culture.</title>
        <authorList>
            <person name="Gilroy R."/>
            <person name="Ravi A."/>
            <person name="Getino M."/>
            <person name="Pursley I."/>
            <person name="Horton D.L."/>
            <person name="Alikhan N.F."/>
            <person name="Baker D."/>
            <person name="Gharbi K."/>
            <person name="Hall N."/>
            <person name="Watson M."/>
            <person name="Adriaenssens E.M."/>
            <person name="Foster-Nyarko E."/>
            <person name="Jarju S."/>
            <person name="Secka A."/>
            <person name="Antonio M."/>
            <person name="Oren A."/>
            <person name="Chaudhuri R.R."/>
            <person name="La Ragione R."/>
            <person name="Hildebrand F."/>
            <person name="Pallen M.J."/>
        </authorList>
    </citation>
    <scope>NUCLEOTIDE SEQUENCE</scope>
    <source>
        <strain evidence="5">CHK154-7741</strain>
    </source>
</reference>
<dbReference type="Pfam" id="PF07719">
    <property type="entry name" value="TPR_2"/>
    <property type="match status" value="1"/>
</dbReference>
<accession>A0A9D1MZE3</accession>
<dbReference type="PANTHER" id="PTHR12558">
    <property type="entry name" value="CELL DIVISION CYCLE 16,23,27"/>
    <property type="match status" value="1"/>
</dbReference>
<dbReference type="Pfam" id="PF14559">
    <property type="entry name" value="TPR_19"/>
    <property type="match status" value="1"/>
</dbReference>
<dbReference type="PANTHER" id="PTHR12558:SF44">
    <property type="entry name" value="TETRATRICOPEPTIDE REPEAT-CONTAINING PROTEIN"/>
    <property type="match status" value="1"/>
</dbReference>
<keyword evidence="1" id="KW-0677">Repeat</keyword>
<evidence type="ECO:0000256" key="4">
    <source>
        <dbReference type="SAM" id="SignalP"/>
    </source>
</evidence>
<keyword evidence="2 3" id="KW-0802">TPR repeat</keyword>
<evidence type="ECO:0000256" key="3">
    <source>
        <dbReference type="PROSITE-ProRule" id="PRU00339"/>
    </source>
</evidence>
<feature type="repeat" description="TPR" evidence="3">
    <location>
        <begin position="485"/>
        <end position="518"/>
    </location>
</feature>
<gene>
    <name evidence="5" type="ORF">IAD26_03105</name>
</gene>
<feature type="repeat" description="TPR" evidence="3">
    <location>
        <begin position="196"/>
        <end position="229"/>
    </location>
</feature>
<dbReference type="GO" id="GO:0051301">
    <property type="term" value="P:cell division"/>
    <property type="evidence" value="ECO:0007669"/>
    <property type="project" value="TreeGrafter"/>
</dbReference>
<dbReference type="PROSITE" id="PS51257">
    <property type="entry name" value="PROKAR_LIPOPROTEIN"/>
    <property type="match status" value="1"/>
</dbReference>
<name>A0A9D1MZE3_9CLOT</name>
<evidence type="ECO:0000313" key="5">
    <source>
        <dbReference type="EMBL" id="HIU92106.1"/>
    </source>
</evidence>
<feature type="signal peptide" evidence="4">
    <location>
        <begin position="1"/>
        <end position="22"/>
    </location>
</feature>
<evidence type="ECO:0000313" key="6">
    <source>
        <dbReference type="Proteomes" id="UP000886748"/>
    </source>
</evidence>
<keyword evidence="4" id="KW-0732">Signal</keyword>
<dbReference type="SMART" id="SM00028">
    <property type="entry name" value="TPR"/>
    <property type="match status" value="8"/>
</dbReference>
<sequence>MIKKFITTAVILASSTACVCFAQGPDKNIIKTPVSTFNQENLKVIKNNELTNDFLRIITFSQNSNTQNTASIDYSKKYADANEKFTQGNITSAYKDYKIVLAGSQTEDFVNLGLAYKFANIGLFSLAQEAINNIQDRETYNHQIQLIKSKLFPQVVLSYDDEILLAQNYTEIYYNNLAFEVARDMNKMPDRLKRSDYAHYILSQAYYNIKEYSKAINEINKALSINPDNANYVKYKAQIFCETNKLSDAIKTLDNLLSQDINILDYRKDLEGLRYYTLAKAAKDRAKSRYYLAHYFMQTGDSQRAIKELNQNISANKKDVDSMTLLADIYFKQNKLADSMDMYERAYKIKKNNPQTLMGIANMYMFKKDYKNAVDFYIKAAKKDKNNTTALINASLCYKMLDMTDKSVEYANKVLAKENLSADIYYTASKIDEIKNIQYLKKAVSLDPMMTDAWLDLADIAIKNNRLELARTYLKPVKYVNSKDHRYYYLAGLIQKQQGNKEAAQSNFKKSLEINPFFVEASKELSSQL</sequence>
<dbReference type="InterPro" id="IPR011990">
    <property type="entry name" value="TPR-like_helical_dom_sf"/>
</dbReference>
<dbReference type="Gene3D" id="1.25.40.10">
    <property type="entry name" value="Tetratricopeptide repeat domain"/>
    <property type="match status" value="3"/>
</dbReference>
<dbReference type="InterPro" id="IPR019734">
    <property type="entry name" value="TPR_rpt"/>
</dbReference>
<evidence type="ECO:0000256" key="2">
    <source>
        <dbReference type="ARBA" id="ARBA00022803"/>
    </source>
</evidence>
<dbReference type="InterPro" id="IPR013105">
    <property type="entry name" value="TPR_2"/>
</dbReference>
<dbReference type="PROSITE" id="PS50293">
    <property type="entry name" value="TPR_REGION"/>
    <property type="match status" value="1"/>
</dbReference>
<dbReference type="Proteomes" id="UP000886748">
    <property type="component" value="Unassembled WGS sequence"/>
</dbReference>
<proteinExistence type="predicted"/>
<dbReference type="Pfam" id="PF13176">
    <property type="entry name" value="TPR_7"/>
    <property type="match status" value="1"/>
</dbReference>
<dbReference type="Pfam" id="PF13432">
    <property type="entry name" value="TPR_16"/>
    <property type="match status" value="1"/>
</dbReference>
<dbReference type="EMBL" id="DVOD01000021">
    <property type="protein sequence ID" value="HIU92106.1"/>
    <property type="molecule type" value="Genomic_DNA"/>
</dbReference>
<feature type="repeat" description="TPR" evidence="3">
    <location>
        <begin position="320"/>
        <end position="353"/>
    </location>
</feature>
<feature type="chain" id="PRO_5039676608" evidence="4">
    <location>
        <begin position="23"/>
        <end position="529"/>
    </location>
</feature>
<dbReference type="SUPFAM" id="SSF48452">
    <property type="entry name" value="TPR-like"/>
    <property type="match status" value="2"/>
</dbReference>
<evidence type="ECO:0000256" key="1">
    <source>
        <dbReference type="ARBA" id="ARBA00022737"/>
    </source>
</evidence>
<comment type="caution">
    <text evidence="5">The sequence shown here is derived from an EMBL/GenBank/DDBJ whole genome shotgun (WGS) entry which is preliminary data.</text>
</comment>
<reference evidence="5" key="1">
    <citation type="submission" date="2020-10" db="EMBL/GenBank/DDBJ databases">
        <authorList>
            <person name="Gilroy R."/>
        </authorList>
    </citation>
    <scope>NUCLEOTIDE SEQUENCE</scope>
    <source>
        <strain evidence="5">CHK154-7741</strain>
    </source>
</reference>
<feature type="repeat" description="TPR" evidence="3">
    <location>
        <begin position="354"/>
        <end position="387"/>
    </location>
</feature>
<protein>
    <submittedName>
        <fullName evidence="5">Tetratricopeptide repeat protein</fullName>
    </submittedName>
</protein>
<organism evidence="5 6">
    <name type="scientific">Candidatus Limenecus avicola</name>
    <dbReference type="NCBI Taxonomy" id="2840847"/>
    <lineage>
        <taxon>Bacteria</taxon>
        <taxon>Bacillati</taxon>
        <taxon>Bacillota</taxon>
        <taxon>Clostridia</taxon>
        <taxon>Eubacteriales</taxon>
        <taxon>Clostridiaceae</taxon>
        <taxon>Clostridiaceae incertae sedis</taxon>
        <taxon>Candidatus Limenecus</taxon>
    </lineage>
</organism>
<dbReference type="PROSITE" id="PS50005">
    <property type="entry name" value="TPR"/>
    <property type="match status" value="4"/>
</dbReference>